<dbReference type="Proteomes" id="UP001162156">
    <property type="component" value="Unassembled WGS sequence"/>
</dbReference>
<proteinExistence type="predicted"/>
<protein>
    <recommendedName>
        <fullName evidence="1">PiggyBac transposable element-derived protein domain-containing protein</fullName>
    </recommendedName>
</protein>
<gene>
    <name evidence="2" type="ORF">NQ314_009478</name>
</gene>
<dbReference type="EMBL" id="JANEYF010002593">
    <property type="protein sequence ID" value="KAJ8944453.1"/>
    <property type="molecule type" value="Genomic_DNA"/>
</dbReference>
<evidence type="ECO:0000259" key="1">
    <source>
        <dbReference type="Pfam" id="PF13843"/>
    </source>
</evidence>
<reference evidence="2" key="1">
    <citation type="journal article" date="2023" name="Insect Mol. Biol.">
        <title>Genome sequencing provides insights into the evolution of gene families encoding plant cell wall-degrading enzymes in longhorned beetles.</title>
        <authorList>
            <person name="Shin N.R."/>
            <person name="Okamura Y."/>
            <person name="Kirsch R."/>
            <person name="Pauchet Y."/>
        </authorList>
    </citation>
    <scope>NUCLEOTIDE SEQUENCE</scope>
    <source>
        <strain evidence="2">RBIC_L_NR</strain>
    </source>
</reference>
<comment type="caution">
    <text evidence="2">The sequence shown here is derived from an EMBL/GenBank/DDBJ whole genome shotgun (WGS) entry which is preliminary data.</text>
</comment>
<sequence>MMTYIRYPRIRHYWSSEGSLRMTYISEAMNQKRYEEIRRYLHFMDDDTITEDNTDKLIRLRPVLNRLHDAFHSAVQPEEYMSVDEMVIPFKRHSGLKQYLPKNPKKWGYKVWVHAGTSGYAYCFEVFQGQAGEREAVSEVGASGDVMRLCHDIKDQHYKIYADNLFSSIFLVKQLKKDKIWYLGTVRSG</sequence>
<evidence type="ECO:0000313" key="2">
    <source>
        <dbReference type="EMBL" id="KAJ8944453.1"/>
    </source>
</evidence>
<accession>A0AAV8Y0L7</accession>
<dbReference type="PANTHER" id="PTHR47272:SF1">
    <property type="entry name" value="PIGGYBAC TRANSPOSABLE ELEMENT-DERIVED PROTEIN 3-LIKE"/>
    <property type="match status" value="1"/>
</dbReference>
<organism evidence="2 3">
    <name type="scientific">Rhamnusium bicolor</name>
    <dbReference type="NCBI Taxonomy" id="1586634"/>
    <lineage>
        <taxon>Eukaryota</taxon>
        <taxon>Metazoa</taxon>
        <taxon>Ecdysozoa</taxon>
        <taxon>Arthropoda</taxon>
        <taxon>Hexapoda</taxon>
        <taxon>Insecta</taxon>
        <taxon>Pterygota</taxon>
        <taxon>Neoptera</taxon>
        <taxon>Endopterygota</taxon>
        <taxon>Coleoptera</taxon>
        <taxon>Polyphaga</taxon>
        <taxon>Cucujiformia</taxon>
        <taxon>Chrysomeloidea</taxon>
        <taxon>Cerambycidae</taxon>
        <taxon>Lepturinae</taxon>
        <taxon>Rhagiini</taxon>
        <taxon>Rhamnusium</taxon>
    </lineage>
</organism>
<evidence type="ECO:0000313" key="3">
    <source>
        <dbReference type="Proteomes" id="UP001162156"/>
    </source>
</evidence>
<dbReference type="AlphaFoldDB" id="A0AAV8Y0L7"/>
<dbReference type="PANTHER" id="PTHR47272">
    <property type="entry name" value="DDE_TNP_1_7 DOMAIN-CONTAINING PROTEIN"/>
    <property type="match status" value="1"/>
</dbReference>
<name>A0AAV8Y0L7_9CUCU</name>
<feature type="domain" description="PiggyBac transposable element-derived protein" evidence="1">
    <location>
        <begin position="1"/>
        <end position="188"/>
    </location>
</feature>
<dbReference type="Pfam" id="PF13843">
    <property type="entry name" value="DDE_Tnp_1_7"/>
    <property type="match status" value="1"/>
</dbReference>
<keyword evidence="3" id="KW-1185">Reference proteome</keyword>
<dbReference type="InterPro" id="IPR029526">
    <property type="entry name" value="PGBD"/>
</dbReference>